<protein>
    <submittedName>
        <fullName evidence="2">Uncharacterized protein MANES_06G118500</fullName>
    </submittedName>
</protein>
<sequence length="37" mass="4408">MTTFLLAVTLLGKLLFFSSFSFHYFVLTFLWLFHSEC</sequence>
<organism evidence="2">
    <name type="scientific">Rhizophora mucronata</name>
    <name type="common">Asiatic mangrove</name>
    <dbReference type="NCBI Taxonomy" id="61149"/>
    <lineage>
        <taxon>Eukaryota</taxon>
        <taxon>Viridiplantae</taxon>
        <taxon>Streptophyta</taxon>
        <taxon>Embryophyta</taxon>
        <taxon>Tracheophyta</taxon>
        <taxon>Spermatophyta</taxon>
        <taxon>Magnoliopsida</taxon>
        <taxon>eudicotyledons</taxon>
        <taxon>Gunneridae</taxon>
        <taxon>Pentapetalae</taxon>
        <taxon>rosids</taxon>
        <taxon>fabids</taxon>
        <taxon>Malpighiales</taxon>
        <taxon>Rhizophoraceae</taxon>
        <taxon>Rhizophora</taxon>
    </lineage>
</organism>
<evidence type="ECO:0000256" key="1">
    <source>
        <dbReference type="SAM" id="Phobius"/>
    </source>
</evidence>
<dbReference type="AlphaFoldDB" id="A0A2P2LA12"/>
<dbReference type="EMBL" id="GGEC01034332">
    <property type="protein sequence ID" value="MBX14816.1"/>
    <property type="molecule type" value="Transcribed_RNA"/>
</dbReference>
<evidence type="ECO:0000313" key="2">
    <source>
        <dbReference type="EMBL" id="MBX14816.1"/>
    </source>
</evidence>
<reference evidence="2" key="1">
    <citation type="submission" date="2018-02" db="EMBL/GenBank/DDBJ databases">
        <title>Rhizophora mucronata_Transcriptome.</title>
        <authorList>
            <person name="Meera S.P."/>
            <person name="Sreeshan A."/>
            <person name="Augustine A."/>
        </authorList>
    </citation>
    <scope>NUCLEOTIDE SEQUENCE</scope>
    <source>
        <tissue evidence="2">Leaf</tissue>
    </source>
</reference>
<keyword evidence="1" id="KW-0812">Transmembrane</keyword>
<keyword evidence="1" id="KW-1133">Transmembrane helix</keyword>
<name>A0A2P2LA12_RHIMU</name>
<keyword evidence="1" id="KW-0472">Membrane</keyword>
<feature type="transmembrane region" description="Helical" evidence="1">
    <location>
        <begin position="14"/>
        <end position="33"/>
    </location>
</feature>
<proteinExistence type="predicted"/>
<accession>A0A2P2LA12</accession>